<name>A0A1I3AW12_9ACTN</name>
<dbReference type="EMBL" id="FOOI01000021">
    <property type="protein sequence ID" value="SFH54285.1"/>
    <property type="molecule type" value="Genomic_DNA"/>
</dbReference>
<evidence type="ECO:0000313" key="3">
    <source>
        <dbReference type="Proteomes" id="UP000199052"/>
    </source>
</evidence>
<dbReference type="Proteomes" id="UP000199052">
    <property type="component" value="Unassembled WGS sequence"/>
</dbReference>
<feature type="compositionally biased region" description="Low complexity" evidence="1">
    <location>
        <begin position="38"/>
        <end position="52"/>
    </location>
</feature>
<feature type="non-terminal residue" evidence="2">
    <location>
        <position position="1"/>
    </location>
</feature>
<protein>
    <submittedName>
        <fullName evidence="2">Uncharacterized protein</fullName>
    </submittedName>
</protein>
<proteinExistence type="predicted"/>
<evidence type="ECO:0000256" key="1">
    <source>
        <dbReference type="SAM" id="MobiDB-lite"/>
    </source>
</evidence>
<evidence type="ECO:0000313" key="2">
    <source>
        <dbReference type="EMBL" id="SFH54285.1"/>
    </source>
</evidence>
<gene>
    <name evidence="2" type="ORF">SAMN05421678_1211</name>
</gene>
<feature type="region of interest" description="Disordered" evidence="1">
    <location>
        <begin position="1"/>
        <end position="52"/>
    </location>
</feature>
<organism evidence="2 3">
    <name type="scientific">Actinopolymorpha cephalotaxi</name>
    <dbReference type="NCBI Taxonomy" id="504797"/>
    <lineage>
        <taxon>Bacteria</taxon>
        <taxon>Bacillati</taxon>
        <taxon>Actinomycetota</taxon>
        <taxon>Actinomycetes</taxon>
        <taxon>Propionibacteriales</taxon>
        <taxon>Actinopolymorphaceae</taxon>
        <taxon>Actinopolymorpha</taxon>
    </lineage>
</organism>
<accession>A0A1I3AW12</accession>
<reference evidence="2 3" key="1">
    <citation type="submission" date="2016-10" db="EMBL/GenBank/DDBJ databases">
        <authorList>
            <person name="de Groot N.N."/>
        </authorList>
    </citation>
    <scope>NUCLEOTIDE SEQUENCE [LARGE SCALE GENOMIC DNA]</scope>
    <source>
        <strain evidence="2 3">CPCC 202808</strain>
    </source>
</reference>
<feature type="compositionally biased region" description="Low complexity" evidence="1">
    <location>
        <begin position="10"/>
        <end position="29"/>
    </location>
</feature>
<dbReference type="AlphaFoldDB" id="A0A1I3AW12"/>
<sequence>PTPHPHPGQPILTTHPTPHPTDTIPPNTTVWYHHDTPADAASTADDAVTEAI</sequence>